<name>A0A8J4EYY4_9CHLO</name>
<feature type="non-terminal residue" evidence="2">
    <location>
        <position position="1"/>
    </location>
</feature>
<proteinExistence type="predicted"/>
<evidence type="ECO:0000256" key="1">
    <source>
        <dbReference type="SAM" id="MobiDB-lite"/>
    </source>
</evidence>
<accession>A0A8J4EYY4</accession>
<dbReference type="EMBL" id="BNCO01000016">
    <property type="protein sequence ID" value="GIL53881.1"/>
    <property type="molecule type" value="Genomic_DNA"/>
</dbReference>
<organism evidence="2 3">
    <name type="scientific">Volvox africanus</name>
    <dbReference type="NCBI Taxonomy" id="51714"/>
    <lineage>
        <taxon>Eukaryota</taxon>
        <taxon>Viridiplantae</taxon>
        <taxon>Chlorophyta</taxon>
        <taxon>core chlorophytes</taxon>
        <taxon>Chlorophyceae</taxon>
        <taxon>CS clade</taxon>
        <taxon>Chlamydomonadales</taxon>
        <taxon>Volvocaceae</taxon>
        <taxon>Volvox</taxon>
    </lineage>
</organism>
<comment type="caution">
    <text evidence="2">The sequence shown here is derived from an EMBL/GenBank/DDBJ whole genome shotgun (WGS) entry which is preliminary data.</text>
</comment>
<protein>
    <submittedName>
        <fullName evidence="2">Uncharacterized protein</fullName>
    </submittedName>
</protein>
<keyword evidence="3" id="KW-1185">Reference proteome</keyword>
<feature type="region of interest" description="Disordered" evidence="1">
    <location>
        <begin position="168"/>
        <end position="202"/>
    </location>
</feature>
<dbReference type="Proteomes" id="UP000747399">
    <property type="component" value="Unassembled WGS sequence"/>
</dbReference>
<reference evidence="2" key="1">
    <citation type="journal article" date="2021" name="Proc. Natl. Acad. Sci. U.S.A.">
        <title>Three genomes in the algal genus Volvox reveal the fate of a haploid sex-determining region after a transition to homothallism.</title>
        <authorList>
            <person name="Yamamoto K."/>
            <person name="Hamaji T."/>
            <person name="Kawai-Toyooka H."/>
            <person name="Matsuzaki R."/>
            <person name="Takahashi F."/>
            <person name="Nishimura Y."/>
            <person name="Kawachi M."/>
            <person name="Noguchi H."/>
            <person name="Minakuchi Y."/>
            <person name="Umen J.G."/>
            <person name="Toyoda A."/>
            <person name="Nozaki H."/>
        </authorList>
    </citation>
    <scope>NUCLEOTIDE SEQUENCE</scope>
    <source>
        <strain evidence="2">NIES-3780</strain>
    </source>
</reference>
<dbReference type="AlphaFoldDB" id="A0A8J4EYY4"/>
<sequence>GAPAAAVVTSTAAGGGGDNSTESAIQGAAVLASMLVNHLALPLVPDVSALGLTGPGLTAAEAQAIQLVCTSIKGPELAVAVKGIMDSLAGRPTATVAAATGAAVSLMTLPPGGLEAPSPASIANGDGAGSAHIAAVTTATIPATTAAATSAPQTLPAVEGVTAATTVQATPPAPLDQGLKKGAPMQPVSVEESGGLGGAGVTAAPATAATSSSPATQAQPMAVAVAVAPAASVSMDVDGVKAAS</sequence>
<evidence type="ECO:0000313" key="2">
    <source>
        <dbReference type="EMBL" id="GIL53881.1"/>
    </source>
</evidence>
<evidence type="ECO:0000313" key="3">
    <source>
        <dbReference type="Proteomes" id="UP000747399"/>
    </source>
</evidence>
<gene>
    <name evidence="2" type="ORF">Vafri_9396</name>
</gene>